<dbReference type="AlphaFoldDB" id="A0A9N9D8Z9"/>
<evidence type="ECO:0000256" key="2">
    <source>
        <dbReference type="ARBA" id="ARBA00011748"/>
    </source>
</evidence>
<organism evidence="5 6">
    <name type="scientific">Dentiscutata erythropus</name>
    <dbReference type="NCBI Taxonomy" id="1348616"/>
    <lineage>
        <taxon>Eukaryota</taxon>
        <taxon>Fungi</taxon>
        <taxon>Fungi incertae sedis</taxon>
        <taxon>Mucoromycota</taxon>
        <taxon>Glomeromycotina</taxon>
        <taxon>Glomeromycetes</taxon>
        <taxon>Diversisporales</taxon>
        <taxon>Gigasporaceae</taxon>
        <taxon>Dentiscutata</taxon>
    </lineage>
</organism>
<comment type="subunit">
    <text evidence="2">Homodimer; disulfide-linked.</text>
</comment>
<gene>
    <name evidence="5" type="ORF">DERYTH_LOCUS9079</name>
</gene>
<keyword evidence="3" id="KW-0372">Hormone</keyword>
<reference evidence="5" key="1">
    <citation type="submission" date="2021-06" db="EMBL/GenBank/DDBJ databases">
        <authorList>
            <person name="Kallberg Y."/>
            <person name="Tangrot J."/>
            <person name="Rosling A."/>
        </authorList>
    </citation>
    <scope>NUCLEOTIDE SEQUENCE</scope>
    <source>
        <strain evidence="5">MA453B</strain>
    </source>
</reference>
<dbReference type="Pfam" id="PF03298">
    <property type="entry name" value="Stanniocalcin"/>
    <property type="match status" value="1"/>
</dbReference>
<evidence type="ECO:0000313" key="5">
    <source>
        <dbReference type="EMBL" id="CAG8629632.1"/>
    </source>
</evidence>
<evidence type="ECO:0000256" key="1">
    <source>
        <dbReference type="ARBA" id="ARBA00008693"/>
    </source>
</evidence>
<evidence type="ECO:0000256" key="4">
    <source>
        <dbReference type="ARBA" id="ARBA00023157"/>
    </source>
</evidence>
<sequence>MPLIVYSEYVACLSDPSSLFQCNPGGTKICRYGPCTYGCCGTFDGRSYCCKDSKCTGCPPGQWYKKTTAVSSPISSSTSLADTSCNNPVSNSCDFYIKCLDNKFKCGPNGYPIKYGDKNCKKFINAMNKFSSDGKKWVTKTMTCLQKSLVSSYRNDKTTCQEINDIAFSSHASCYVNSGVCLLPLTDWGLILHTVDCEDLFLGPAFMQAISTITECTKLYAFLIKNYVCQLK</sequence>
<dbReference type="OrthoDB" id="2251794at2759"/>
<proteinExistence type="inferred from homology"/>
<dbReference type="EMBL" id="CAJVPY010004849">
    <property type="protein sequence ID" value="CAG8629632.1"/>
    <property type="molecule type" value="Genomic_DNA"/>
</dbReference>
<comment type="similarity">
    <text evidence="1">Belongs to the stanniocalcin family.</text>
</comment>
<protein>
    <submittedName>
        <fullName evidence="5">16665_t:CDS:1</fullName>
    </submittedName>
</protein>
<accession>A0A9N9D8Z9</accession>
<dbReference type="GO" id="GO:0005615">
    <property type="term" value="C:extracellular space"/>
    <property type="evidence" value="ECO:0007669"/>
    <property type="project" value="TreeGrafter"/>
</dbReference>
<dbReference type="PANTHER" id="PTHR11245:SF6">
    <property type="entry name" value="DUF19 DOMAIN-CONTAINING PROTEIN"/>
    <property type="match status" value="1"/>
</dbReference>
<evidence type="ECO:0000313" key="6">
    <source>
        <dbReference type="Proteomes" id="UP000789405"/>
    </source>
</evidence>
<dbReference type="GO" id="GO:0005179">
    <property type="term" value="F:hormone activity"/>
    <property type="evidence" value="ECO:0007669"/>
    <property type="project" value="UniProtKB-KW"/>
</dbReference>
<name>A0A9N9D8Z9_9GLOM</name>
<comment type="caution">
    <text evidence="5">The sequence shown here is derived from an EMBL/GenBank/DDBJ whole genome shotgun (WGS) entry which is preliminary data.</text>
</comment>
<dbReference type="InterPro" id="IPR004978">
    <property type="entry name" value="Stanniocalcin"/>
</dbReference>
<keyword evidence="4" id="KW-1015">Disulfide bond</keyword>
<dbReference type="GO" id="GO:0006874">
    <property type="term" value="P:intracellular calcium ion homeostasis"/>
    <property type="evidence" value="ECO:0007669"/>
    <property type="project" value="TreeGrafter"/>
</dbReference>
<dbReference type="Proteomes" id="UP000789405">
    <property type="component" value="Unassembled WGS sequence"/>
</dbReference>
<evidence type="ECO:0000256" key="3">
    <source>
        <dbReference type="ARBA" id="ARBA00022702"/>
    </source>
</evidence>
<keyword evidence="6" id="KW-1185">Reference proteome</keyword>
<dbReference type="PANTHER" id="PTHR11245">
    <property type="entry name" value="STANNIOCALCIN"/>
    <property type="match status" value="1"/>
</dbReference>